<evidence type="ECO:0000313" key="2">
    <source>
        <dbReference type="EMBL" id="KAJ9484646.1"/>
    </source>
</evidence>
<sequence>MDSYLLVVSGVNPRWGDQSESAVVVRSGPARLARGTTAQPHQNQGITAYENHPTSSYPARTRARYWSCITSGSGAA</sequence>
<protein>
    <submittedName>
        <fullName evidence="2">Uncharacterized protein</fullName>
    </submittedName>
</protein>
<comment type="caution">
    <text evidence="2">The sequence shown here is derived from an EMBL/GenBank/DDBJ whole genome shotgun (WGS) entry which is preliminary data.</text>
</comment>
<dbReference type="Proteomes" id="UP001227192">
    <property type="component" value="Unassembled WGS sequence"/>
</dbReference>
<dbReference type="EMBL" id="LACB01000322">
    <property type="protein sequence ID" value="KAJ9484646.1"/>
    <property type="molecule type" value="Genomic_DNA"/>
</dbReference>
<feature type="compositionally biased region" description="Polar residues" evidence="1">
    <location>
        <begin position="36"/>
        <end position="56"/>
    </location>
</feature>
<accession>A0AAI9X5E7</accession>
<keyword evidence="3" id="KW-1185">Reference proteome</keyword>
<reference evidence="2" key="2">
    <citation type="journal article" date="2016" name="Fungal Biol.">
        <title>Ochratoxin A production by Penicillium thymicola.</title>
        <authorList>
            <person name="Nguyen H.D.T."/>
            <person name="McMullin D.R."/>
            <person name="Ponomareva E."/>
            <person name="Riley R."/>
            <person name="Pomraning K.R."/>
            <person name="Baker S.E."/>
            <person name="Seifert K.A."/>
        </authorList>
    </citation>
    <scope>NUCLEOTIDE SEQUENCE</scope>
    <source>
        <strain evidence="2">DAOM 180753</strain>
    </source>
</reference>
<evidence type="ECO:0000256" key="1">
    <source>
        <dbReference type="SAM" id="MobiDB-lite"/>
    </source>
</evidence>
<name>A0AAI9X5E7_PENTH</name>
<dbReference type="AlphaFoldDB" id="A0AAI9X5E7"/>
<proteinExistence type="predicted"/>
<evidence type="ECO:0000313" key="3">
    <source>
        <dbReference type="Proteomes" id="UP001227192"/>
    </source>
</evidence>
<organism evidence="2 3">
    <name type="scientific">Penicillium thymicola</name>
    <dbReference type="NCBI Taxonomy" id="293382"/>
    <lineage>
        <taxon>Eukaryota</taxon>
        <taxon>Fungi</taxon>
        <taxon>Dikarya</taxon>
        <taxon>Ascomycota</taxon>
        <taxon>Pezizomycotina</taxon>
        <taxon>Eurotiomycetes</taxon>
        <taxon>Eurotiomycetidae</taxon>
        <taxon>Eurotiales</taxon>
        <taxon>Aspergillaceae</taxon>
        <taxon>Penicillium</taxon>
    </lineage>
</organism>
<gene>
    <name evidence="2" type="ORF">VN97_g8728</name>
</gene>
<feature type="region of interest" description="Disordered" evidence="1">
    <location>
        <begin position="33"/>
        <end position="56"/>
    </location>
</feature>
<reference evidence="2" key="1">
    <citation type="submission" date="2015-06" db="EMBL/GenBank/DDBJ databases">
        <authorList>
            <person name="Nguyen H."/>
        </authorList>
    </citation>
    <scope>NUCLEOTIDE SEQUENCE</scope>
    <source>
        <strain evidence="2">DAOM 180753</strain>
    </source>
</reference>